<accession>A0A075H651</accession>
<organism evidence="1">
    <name type="scientific">uncultured marine thaumarchaeote KM3_52_B01</name>
    <dbReference type="NCBI Taxonomy" id="1456176"/>
    <lineage>
        <taxon>Archaea</taxon>
        <taxon>Nitrososphaerota</taxon>
        <taxon>environmental samples</taxon>
    </lineage>
</organism>
<reference evidence="1" key="1">
    <citation type="journal article" date="2014" name="Genome Biol. Evol.">
        <title>Pangenome evidence for extensive interdomain horizontal transfer affecting lineage core and shell genes in uncultured planktonic thaumarchaeota and euryarchaeota.</title>
        <authorList>
            <person name="Deschamps P."/>
            <person name="Zivanovic Y."/>
            <person name="Moreira D."/>
            <person name="Rodriguez-Valera F."/>
            <person name="Lopez-Garcia P."/>
        </authorList>
    </citation>
    <scope>NUCLEOTIDE SEQUENCE</scope>
</reference>
<dbReference type="AlphaFoldDB" id="A0A075H651"/>
<name>A0A075H651_9ARCH</name>
<evidence type="ECO:0000313" key="1">
    <source>
        <dbReference type="EMBL" id="AIF11479.1"/>
    </source>
</evidence>
<proteinExistence type="predicted"/>
<dbReference type="EMBL" id="KF900918">
    <property type="protein sequence ID" value="AIF11479.1"/>
    <property type="molecule type" value="Genomic_DNA"/>
</dbReference>
<protein>
    <submittedName>
        <fullName evidence="1">Uncharacterized protein</fullName>
    </submittedName>
</protein>
<sequence>MYPNCDSNEDRLAGESFPVRPLVQNCPFRETGCERSVPVSIINNKIKNMLRKIDRELTNEHQNRHYQHHSILNKRGLGHGQFKCGSQARTLNGVLAN</sequence>